<dbReference type="InterPro" id="IPR050300">
    <property type="entry name" value="GDXG_lipolytic_enzyme"/>
</dbReference>
<sequence length="296" mass="33394">MTLNPLTTTDKVKTDSQITTDIYLPPNLTNNHSKYPILINIHGGAFMLGNSRMVSISQIQDCLDRNWIVVVPDHRICPGVNILDGPVEDCRDLLSWVYTGGLEGFLQEQGTQYEGSDVPKPPKAILDFYGAVHFTHSFWTAPLPNAAEKLHPLSSDFINRFYDEYPVPTDSSISLECQAGSGRAKGPAFERPRDAFAFSQIANGRVLQACFPDRDVREIDPVWWVGEGFFATCVVHGVEDRMVPIYLSRELLRVLKGKGVECEMVEVPGEDHTFAMWMEVGPRTWEMQRKGSIFWR</sequence>
<dbReference type="PANTHER" id="PTHR48081">
    <property type="entry name" value="AB HYDROLASE SUPERFAMILY PROTEIN C4A8.06C"/>
    <property type="match status" value="1"/>
</dbReference>
<dbReference type="Pfam" id="PF20434">
    <property type="entry name" value="BD-FAE"/>
    <property type="match status" value="1"/>
</dbReference>
<dbReference type="InterPro" id="IPR029058">
    <property type="entry name" value="AB_hydrolase_fold"/>
</dbReference>
<proteinExistence type="predicted"/>
<feature type="domain" description="BD-FAE-like" evidence="2">
    <location>
        <begin position="21"/>
        <end position="99"/>
    </location>
</feature>
<name>A0A5N5WXH9_9EURO</name>
<dbReference type="InterPro" id="IPR049492">
    <property type="entry name" value="BD-FAE-like_dom"/>
</dbReference>
<dbReference type="GO" id="GO:0016787">
    <property type="term" value="F:hydrolase activity"/>
    <property type="evidence" value="ECO:0007669"/>
    <property type="project" value="UniProtKB-KW"/>
</dbReference>
<protein>
    <submittedName>
        <fullName evidence="3">Alpha/Beta hydrolase protein</fullName>
    </submittedName>
</protein>
<dbReference type="Gene3D" id="3.40.50.1820">
    <property type="entry name" value="alpha/beta hydrolase"/>
    <property type="match status" value="2"/>
</dbReference>
<keyword evidence="1 3" id="KW-0378">Hydrolase</keyword>
<evidence type="ECO:0000313" key="3">
    <source>
        <dbReference type="EMBL" id="KAB8072405.1"/>
    </source>
</evidence>
<keyword evidence="4" id="KW-1185">Reference proteome</keyword>
<gene>
    <name evidence="3" type="ORF">BDV29DRAFT_192535</name>
</gene>
<dbReference type="OrthoDB" id="19653at2759"/>
<evidence type="ECO:0000259" key="2">
    <source>
        <dbReference type="Pfam" id="PF20434"/>
    </source>
</evidence>
<reference evidence="3 4" key="1">
    <citation type="submission" date="2019-04" db="EMBL/GenBank/DDBJ databases">
        <title>Friends and foes A comparative genomics study of 23 Aspergillus species from section Flavi.</title>
        <authorList>
            <consortium name="DOE Joint Genome Institute"/>
            <person name="Kjaerbolling I."/>
            <person name="Vesth T."/>
            <person name="Frisvad J.C."/>
            <person name="Nybo J.L."/>
            <person name="Theobald S."/>
            <person name="Kildgaard S."/>
            <person name="Isbrandt T."/>
            <person name="Kuo A."/>
            <person name="Sato A."/>
            <person name="Lyhne E.K."/>
            <person name="Kogle M.E."/>
            <person name="Wiebenga A."/>
            <person name="Kun R.S."/>
            <person name="Lubbers R.J."/>
            <person name="Makela M.R."/>
            <person name="Barry K."/>
            <person name="Chovatia M."/>
            <person name="Clum A."/>
            <person name="Daum C."/>
            <person name="Haridas S."/>
            <person name="He G."/>
            <person name="LaButti K."/>
            <person name="Lipzen A."/>
            <person name="Mondo S."/>
            <person name="Riley R."/>
            <person name="Salamov A."/>
            <person name="Simmons B.A."/>
            <person name="Magnuson J.K."/>
            <person name="Henrissat B."/>
            <person name="Mortensen U.H."/>
            <person name="Larsen T.O."/>
            <person name="Devries R.P."/>
            <person name="Grigoriev I.V."/>
            <person name="Machida M."/>
            <person name="Baker S.E."/>
            <person name="Andersen M.R."/>
        </authorList>
    </citation>
    <scope>NUCLEOTIDE SEQUENCE [LARGE SCALE GENOMIC DNA]</scope>
    <source>
        <strain evidence="3 4">CBS 151.66</strain>
    </source>
</reference>
<dbReference type="SUPFAM" id="SSF53474">
    <property type="entry name" value="alpha/beta-Hydrolases"/>
    <property type="match status" value="1"/>
</dbReference>
<dbReference type="AlphaFoldDB" id="A0A5N5WXH9"/>
<dbReference type="EMBL" id="ML732248">
    <property type="protein sequence ID" value="KAB8072405.1"/>
    <property type="molecule type" value="Genomic_DNA"/>
</dbReference>
<evidence type="ECO:0000313" key="4">
    <source>
        <dbReference type="Proteomes" id="UP000326565"/>
    </source>
</evidence>
<accession>A0A5N5WXH9</accession>
<evidence type="ECO:0000256" key="1">
    <source>
        <dbReference type="ARBA" id="ARBA00022801"/>
    </source>
</evidence>
<organism evidence="3 4">
    <name type="scientific">Aspergillus leporis</name>
    <dbReference type="NCBI Taxonomy" id="41062"/>
    <lineage>
        <taxon>Eukaryota</taxon>
        <taxon>Fungi</taxon>
        <taxon>Dikarya</taxon>
        <taxon>Ascomycota</taxon>
        <taxon>Pezizomycotina</taxon>
        <taxon>Eurotiomycetes</taxon>
        <taxon>Eurotiomycetidae</taxon>
        <taxon>Eurotiales</taxon>
        <taxon>Aspergillaceae</taxon>
        <taxon>Aspergillus</taxon>
        <taxon>Aspergillus subgen. Circumdati</taxon>
    </lineage>
</organism>
<dbReference type="Proteomes" id="UP000326565">
    <property type="component" value="Unassembled WGS sequence"/>
</dbReference>
<dbReference type="PANTHER" id="PTHR48081:SF3">
    <property type="entry name" value="ALPHA_BETA HYDROLASE FOLD-3 DOMAIN-CONTAINING PROTEIN"/>
    <property type="match status" value="1"/>
</dbReference>